<proteinExistence type="predicted"/>
<comment type="caution">
    <text evidence="3">The sequence shown here is derived from an EMBL/GenBank/DDBJ whole genome shotgun (WGS) entry which is preliminary data.</text>
</comment>
<dbReference type="Pfam" id="PF03779">
    <property type="entry name" value="SPW"/>
    <property type="match status" value="1"/>
</dbReference>
<feature type="transmembrane region" description="Helical" evidence="1">
    <location>
        <begin position="30"/>
        <end position="50"/>
    </location>
</feature>
<evidence type="ECO:0000313" key="3">
    <source>
        <dbReference type="EMBL" id="SIR50342.1"/>
    </source>
</evidence>
<protein>
    <submittedName>
        <fullName evidence="3">SPW repeat-containing protein</fullName>
    </submittedName>
</protein>
<feature type="domain" description="SPW repeat-containing integral membrane" evidence="2">
    <location>
        <begin position="3"/>
        <end position="101"/>
    </location>
</feature>
<accession>A0ABY1KAD8</accession>
<sequence length="109" mass="12314">MKWRNGLAAIIGIWFIISPWIFDYSDQKDALWTSVIVGAVLLIVSGWALCKENSSGWAVWQTWFSLLAGIWFVIHPYAFSLDSETMWTTVILGAVTIILNLWTMASSKS</sequence>
<evidence type="ECO:0000259" key="2">
    <source>
        <dbReference type="Pfam" id="PF03779"/>
    </source>
</evidence>
<keyword evidence="1" id="KW-1133">Transmembrane helix</keyword>
<reference evidence="3 4" key="1">
    <citation type="submission" date="2017-01" db="EMBL/GenBank/DDBJ databases">
        <authorList>
            <person name="Varghese N."/>
            <person name="Submissions S."/>
        </authorList>
    </citation>
    <scope>NUCLEOTIDE SEQUENCE [LARGE SCALE GENOMIC DNA]</scope>
    <source>
        <strain evidence="3 4">ATCC 23464</strain>
    </source>
</reference>
<feature type="transmembrane region" description="Helical" evidence="1">
    <location>
        <begin position="7"/>
        <end position="24"/>
    </location>
</feature>
<dbReference type="Proteomes" id="UP000186666">
    <property type="component" value="Unassembled WGS sequence"/>
</dbReference>
<feature type="transmembrane region" description="Helical" evidence="1">
    <location>
        <begin position="57"/>
        <end position="74"/>
    </location>
</feature>
<keyword evidence="4" id="KW-1185">Reference proteome</keyword>
<dbReference type="RefSeq" id="WP_068589281.1">
    <property type="nucleotide sequence ID" value="NZ_FTNK01000016.1"/>
</dbReference>
<evidence type="ECO:0000313" key="4">
    <source>
        <dbReference type="Proteomes" id="UP000186666"/>
    </source>
</evidence>
<name>A0ABY1KAD8_9BACL</name>
<evidence type="ECO:0000256" key="1">
    <source>
        <dbReference type="SAM" id="Phobius"/>
    </source>
</evidence>
<dbReference type="EMBL" id="FTNK01000016">
    <property type="protein sequence ID" value="SIR50342.1"/>
    <property type="molecule type" value="Genomic_DNA"/>
</dbReference>
<keyword evidence="1" id="KW-0472">Membrane</keyword>
<keyword evidence="1" id="KW-0812">Transmembrane</keyword>
<dbReference type="InterPro" id="IPR005530">
    <property type="entry name" value="SPW"/>
</dbReference>
<gene>
    <name evidence="3" type="ORF">SAMN05421578_11664</name>
</gene>
<feature type="transmembrane region" description="Helical" evidence="1">
    <location>
        <begin position="86"/>
        <end position="105"/>
    </location>
</feature>
<organism evidence="3 4">
    <name type="scientific">Paenibacillus macquariensis</name>
    <dbReference type="NCBI Taxonomy" id="948756"/>
    <lineage>
        <taxon>Bacteria</taxon>
        <taxon>Bacillati</taxon>
        <taxon>Bacillota</taxon>
        <taxon>Bacilli</taxon>
        <taxon>Bacillales</taxon>
        <taxon>Paenibacillaceae</taxon>
        <taxon>Paenibacillus</taxon>
    </lineage>
</organism>